<dbReference type="RefSeq" id="WP_167074866.1">
    <property type="nucleotide sequence ID" value="NZ_JAAOZC010000010.1"/>
</dbReference>
<evidence type="ECO:0000313" key="2">
    <source>
        <dbReference type="Proteomes" id="UP000727456"/>
    </source>
</evidence>
<dbReference type="Gene3D" id="2.10.260.10">
    <property type="match status" value="1"/>
</dbReference>
<accession>A0ABX0TUY7</accession>
<evidence type="ECO:0000313" key="1">
    <source>
        <dbReference type="EMBL" id="NIJ09332.1"/>
    </source>
</evidence>
<gene>
    <name evidence="1" type="ORF">FHS31_002964</name>
</gene>
<dbReference type="EMBL" id="JAAOZC010000010">
    <property type="protein sequence ID" value="NIJ09332.1"/>
    <property type="molecule type" value="Genomic_DNA"/>
</dbReference>
<dbReference type="InterPro" id="IPR047976">
    <property type="entry name" value="Anti_VapB2-like"/>
</dbReference>
<proteinExistence type="predicted"/>
<name>A0ABX0TUY7_9SPHN</name>
<organism evidence="1 2">
    <name type="scientific">Sphingomonas vulcanisoli</name>
    <dbReference type="NCBI Taxonomy" id="1658060"/>
    <lineage>
        <taxon>Bacteria</taxon>
        <taxon>Pseudomonadati</taxon>
        <taxon>Pseudomonadota</taxon>
        <taxon>Alphaproteobacteria</taxon>
        <taxon>Sphingomonadales</taxon>
        <taxon>Sphingomonadaceae</taxon>
        <taxon>Sphingomonas</taxon>
    </lineage>
</organism>
<protein>
    <submittedName>
        <fullName evidence="1">Antitoxin VapB</fullName>
    </submittedName>
</protein>
<dbReference type="NCBIfam" id="NF040493">
    <property type="entry name" value="TA_anti_VapB"/>
    <property type="match status" value="1"/>
</dbReference>
<comment type="caution">
    <text evidence="1">The sequence shown here is derived from an EMBL/GenBank/DDBJ whole genome shotgun (WGS) entry which is preliminary data.</text>
</comment>
<reference evidence="1 2" key="1">
    <citation type="submission" date="2020-03" db="EMBL/GenBank/DDBJ databases">
        <title>Genomic Encyclopedia of Type Strains, Phase III (KMG-III): the genomes of soil and plant-associated and newly described type strains.</title>
        <authorList>
            <person name="Whitman W."/>
        </authorList>
    </citation>
    <scope>NUCLEOTIDE SEQUENCE [LARGE SCALE GENOMIC DNA]</scope>
    <source>
        <strain evidence="1 2">CECT 8804</strain>
    </source>
</reference>
<dbReference type="Proteomes" id="UP000727456">
    <property type="component" value="Unassembled WGS sequence"/>
</dbReference>
<sequence length="73" mass="8032">MTTARVFVTNRSQAVRIPKAAEFPADVRDVAIRCVGRSRVMSPAAGTWDDFFDADGVDLGMRPAVPARRRTKP</sequence>
<keyword evidence="2" id="KW-1185">Reference proteome</keyword>